<evidence type="ECO:0000256" key="2">
    <source>
        <dbReference type="ARBA" id="ARBA00023015"/>
    </source>
</evidence>
<keyword evidence="4" id="KW-0804">Transcription</keyword>
<dbReference type="PRINTS" id="PR00039">
    <property type="entry name" value="HTHLYSR"/>
</dbReference>
<feature type="domain" description="HTH lysR-type" evidence="5">
    <location>
        <begin position="21"/>
        <end position="69"/>
    </location>
</feature>
<evidence type="ECO:0000313" key="6">
    <source>
        <dbReference type="EMBL" id="MDQ0504209.1"/>
    </source>
</evidence>
<dbReference type="Proteomes" id="UP001241747">
    <property type="component" value="Unassembled WGS sequence"/>
</dbReference>
<dbReference type="Gene3D" id="3.40.190.10">
    <property type="entry name" value="Periplasmic binding protein-like II"/>
    <property type="match status" value="2"/>
</dbReference>
<proteinExistence type="inferred from homology"/>
<protein>
    <submittedName>
        <fullName evidence="6">DNA-binding transcriptional LysR family regulator</fullName>
    </submittedName>
</protein>
<dbReference type="SUPFAM" id="SSF53850">
    <property type="entry name" value="Periplasmic binding protein-like II"/>
    <property type="match status" value="1"/>
</dbReference>
<dbReference type="InterPro" id="IPR036388">
    <property type="entry name" value="WH-like_DNA-bd_sf"/>
</dbReference>
<dbReference type="InterPro" id="IPR036390">
    <property type="entry name" value="WH_DNA-bd_sf"/>
</dbReference>
<dbReference type="Pfam" id="PF00126">
    <property type="entry name" value="HTH_1"/>
    <property type="match status" value="1"/>
</dbReference>
<dbReference type="InterPro" id="IPR000847">
    <property type="entry name" value="LysR_HTH_N"/>
</dbReference>
<dbReference type="PROSITE" id="PS50931">
    <property type="entry name" value="HTH_LYSR"/>
    <property type="match status" value="1"/>
</dbReference>
<dbReference type="GO" id="GO:0016740">
    <property type="term" value="F:transferase activity"/>
    <property type="evidence" value="ECO:0007669"/>
    <property type="project" value="UniProtKB-KW"/>
</dbReference>
<dbReference type="EMBL" id="JAUSVY010000002">
    <property type="protein sequence ID" value="MDQ0504209.1"/>
    <property type="molecule type" value="Genomic_DNA"/>
</dbReference>
<gene>
    <name evidence="6" type="ORF">QOZ94_000983</name>
</gene>
<sequence>MTEALSPLGSRIPLASLIQTLAVAEHLNFRHAANTLGVSQSCVSTRVKLLEQDLGILLFERLPRGVRLTEAGRHFVDQVAVGIGHLDHAVKTAGLLARGEHGRLRIGANALISNGFLADLLNRYRGLYPGVEMEIAERRVGEAVKQVRDGNLDVAFVLGTPAIPDCHSKPIWTEQTMIALPATHPLAHRESVAWVELSAETFLVRYGGTGPQLHDLILQRLAERWPRPSIQRFDVDRLTLISMVEQGYGVTLVPEATAQIRFPGVVFLPIIDEHKPAVFSAVWSPNNRAVALRDLLDLAKEARRSSPHA</sequence>
<evidence type="ECO:0000259" key="5">
    <source>
        <dbReference type="PROSITE" id="PS50931"/>
    </source>
</evidence>
<name>A0ABU0LAQ7_XANAG</name>
<evidence type="ECO:0000313" key="7">
    <source>
        <dbReference type="Proteomes" id="UP001241747"/>
    </source>
</evidence>
<keyword evidence="2" id="KW-0805">Transcription regulation</keyword>
<dbReference type="InterPro" id="IPR005119">
    <property type="entry name" value="LysR_subst-bd"/>
</dbReference>
<dbReference type="CDD" id="cd08414">
    <property type="entry name" value="PBP2_LTTR_aromatics_like"/>
    <property type="match status" value="1"/>
</dbReference>
<reference evidence="6 7" key="1">
    <citation type="submission" date="2023-07" db="EMBL/GenBank/DDBJ databases">
        <title>Genomic Encyclopedia of Type Strains, Phase IV (KMG-IV): sequencing the most valuable type-strain genomes for metagenomic binning, comparative biology and taxonomic classification.</title>
        <authorList>
            <person name="Goeker M."/>
        </authorList>
    </citation>
    <scope>NUCLEOTIDE SEQUENCE [LARGE SCALE GENOMIC DNA]</scope>
    <source>
        <strain evidence="6 7">DSM 3770</strain>
    </source>
</reference>
<dbReference type="Gene3D" id="1.10.10.10">
    <property type="entry name" value="Winged helix-like DNA-binding domain superfamily/Winged helix DNA-binding domain"/>
    <property type="match status" value="1"/>
</dbReference>
<organism evidence="6 7">
    <name type="scientific">Xanthobacter agilis</name>
    <dbReference type="NCBI Taxonomy" id="47492"/>
    <lineage>
        <taxon>Bacteria</taxon>
        <taxon>Pseudomonadati</taxon>
        <taxon>Pseudomonadota</taxon>
        <taxon>Alphaproteobacteria</taxon>
        <taxon>Hyphomicrobiales</taxon>
        <taxon>Xanthobacteraceae</taxon>
        <taxon>Xanthobacter</taxon>
    </lineage>
</organism>
<evidence type="ECO:0000256" key="1">
    <source>
        <dbReference type="ARBA" id="ARBA00009437"/>
    </source>
</evidence>
<keyword evidence="6" id="KW-0808">Transferase</keyword>
<comment type="similarity">
    <text evidence="1">Belongs to the LysR transcriptional regulatory family.</text>
</comment>
<accession>A0ABU0LAQ7</accession>
<dbReference type="GO" id="GO:0003677">
    <property type="term" value="F:DNA binding"/>
    <property type="evidence" value="ECO:0007669"/>
    <property type="project" value="UniProtKB-KW"/>
</dbReference>
<dbReference type="PANTHER" id="PTHR30346">
    <property type="entry name" value="TRANSCRIPTIONAL DUAL REGULATOR HCAR-RELATED"/>
    <property type="match status" value="1"/>
</dbReference>
<evidence type="ECO:0000256" key="4">
    <source>
        <dbReference type="ARBA" id="ARBA00023163"/>
    </source>
</evidence>
<keyword evidence="3 6" id="KW-0238">DNA-binding</keyword>
<evidence type="ECO:0000256" key="3">
    <source>
        <dbReference type="ARBA" id="ARBA00023125"/>
    </source>
</evidence>
<dbReference type="Pfam" id="PF03466">
    <property type="entry name" value="LysR_substrate"/>
    <property type="match status" value="1"/>
</dbReference>
<keyword evidence="7" id="KW-1185">Reference proteome</keyword>
<dbReference type="PANTHER" id="PTHR30346:SF0">
    <property type="entry name" value="HCA OPERON TRANSCRIPTIONAL ACTIVATOR HCAR"/>
    <property type="match status" value="1"/>
</dbReference>
<dbReference type="SUPFAM" id="SSF46785">
    <property type="entry name" value="Winged helix' DNA-binding domain"/>
    <property type="match status" value="1"/>
</dbReference>
<dbReference type="RefSeq" id="WP_237347110.1">
    <property type="nucleotide sequence ID" value="NZ_JABWGX010000028.1"/>
</dbReference>
<comment type="caution">
    <text evidence="6">The sequence shown here is derived from an EMBL/GenBank/DDBJ whole genome shotgun (WGS) entry which is preliminary data.</text>
</comment>